<keyword evidence="2" id="KW-1003">Cell membrane</keyword>
<feature type="transmembrane region" description="Helical" evidence="6">
    <location>
        <begin position="127"/>
        <end position="145"/>
    </location>
</feature>
<keyword evidence="3 6" id="KW-0812">Transmembrane</keyword>
<evidence type="ECO:0000256" key="2">
    <source>
        <dbReference type="ARBA" id="ARBA00022475"/>
    </source>
</evidence>
<evidence type="ECO:0000256" key="1">
    <source>
        <dbReference type="ARBA" id="ARBA00004651"/>
    </source>
</evidence>
<dbReference type="InterPro" id="IPR003339">
    <property type="entry name" value="ABC/ECF_trnsptr_transmembrane"/>
</dbReference>
<evidence type="ECO:0000313" key="8">
    <source>
        <dbReference type="Proteomes" id="UP001056500"/>
    </source>
</evidence>
<feature type="transmembrane region" description="Helical" evidence="6">
    <location>
        <begin position="103"/>
        <end position="120"/>
    </location>
</feature>
<dbReference type="InterPro" id="IPR052770">
    <property type="entry name" value="Cobalt_transport_CbiQ"/>
</dbReference>
<keyword evidence="8" id="KW-1185">Reference proteome</keyword>
<dbReference type="RefSeq" id="WP_251873801.1">
    <property type="nucleotide sequence ID" value="NZ_CP098755.1"/>
</dbReference>
<dbReference type="InterPro" id="IPR012809">
    <property type="entry name" value="ECF_CbiQ"/>
</dbReference>
<evidence type="ECO:0000256" key="4">
    <source>
        <dbReference type="ARBA" id="ARBA00022989"/>
    </source>
</evidence>
<sequence>MIGRIDTLAYGSRLRNLPPVHKLLFAIGALVLALVSHPLVQALLFVWMSLWITVYARVPWRIYVLVVSASLAFLLAGAPALLIEIAGGQEWSPTDSVWASWQLGGWVFYVTEAGLTRVGILAARSLTALSCFSFLLFTVPFAEILQVLRKIGVPSILTDLMMIMYRFVFVLLETAEQMWTAQKARGGHGGLSETLKDAGRLVFQLFTRSMIRYRQMYISMTARGFLDDFRVIGYSTHVRSKRYESEAVAGLLLLLMLEWWTGG</sequence>
<dbReference type="Pfam" id="PF02361">
    <property type="entry name" value="CbiQ"/>
    <property type="match status" value="1"/>
</dbReference>
<organism evidence="7 8">
    <name type="scientific">Brevibacillus ruminantium</name>
    <dbReference type="NCBI Taxonomy" id="2950604"/>
    <lineage>
        <taxon>Bacteria</taxon>
        <taxon>Bacillati</taxon>
        <taxon>Bacillota</taxon>
        <taxon>Bacilli</taxon>
        <taxon>Bacillales</taxon>
        <taxon>Paenibacillaceae</taxon>
        <taxon>Brevibacillus</taxon>
    </lineage>
</organism>
<reference evidence="7" key="1">
    <citation type="submission" date="2022-06" db="EMBL/GenBank/DDBJ databases">
        <title>Genome sequencing of Brevibacillus sp. BB3-R1.</title>
        <authorList>
            <person name="Heo J."/>
            <person name="Lee D."/>
            <person name="Won M."/>
            <person name="Han B.-H."/>
            <person name="Hong S.-B."/>
            <person name="Kwon S.-W."/>
        </authorList>
    </citation>
    <scope>NUCLEOTIDE SEQUENCE</scope>
    <source>
        <strain evidence="7">BB3-R1</strain>
    </source>
</reference>
<protein>
    <submittedName>
        <fullName evidence="7">Cobalt ECF transporter T component CbiQ</fullName>
    </submittedName>
</protein>
<dbReference type="PANTHER" id="PTHR43723">
    <property type="entry name" value="COBALT TRANSPORT PROTEIN CBIQ"/>
    <property type="match status" value="1"/>
</dbReference>
<dbReference type="EMBL" id="CP098755">
    <property type="protein sequence ID" value="USG66694.1"/>
    <property type="molecule type" value="Genomic_DNA"/>
</dbReference>
<evidence type="ECO:0000256" key="3">
    <source>
        <dbReference type="ARBA" id="ARBA00022692"/>
    </source>
</evidence>
<keyword evidence="5 6" id="KW-0472">Membrane</keyword>
<dbReference type="Proteomes" id="UP001056500">
    <property type="component" value="Chromosome"/>
</dbReference>
<gene>
    <name evidence="7" type="primary">cbiQ</name>
    <name evidence="7" type="ORF">NDK47_05185</name>
</gene>
<feature type="transmembrane region" description="Helical" evidence="6">
    <location>
        <begin position="62"/>
        <end position="83"/>
    </location>
</feature>
<feature type="transmembrane region" description="Helical" evidence="6">
    <location>
        <begin position="23"/>
        <end position="50"/>
    </location>
</feature>
<evidence type="ECO:0000313" key="7">
    <source>
        <dbReference type="EMBL" id="USG66694.1"/>
    </source>
</evidence>
<keyword evidence="4 6" id="KW-1133">Transmembrane helix</keyword>
<dbReference type="PANTHER" id="PTHR43723:SF1">
    <property type="entry name" value="COBALT TRANSPORT PROTEIN CBIQ"/>
    <property type="match status" value="1"/>
</dbReference>
<dbReference type="CDD" id="cd16914">
    <property type="entry name" value="EcfT"/>
    <property type="match status" value="1"/>
</dbReference>
<proteinExistence type="predicted"/>
<comment type="subcellular location">
    <subcellularLocation>
        <location evidence="1">Cell membrane</location>
        <topology evidence="1">Multi-pass membrane protein</topology>
    </subcellularLocation>
</comment>
<accession>A0ABY4WMS9</accession>
<dbReference type="NCBIfam" id="TIGR02454">
    <property type="entry name" value="ECF_T_CbiQ"/>
    <property type="match status" value="1"/>
</dbReference>
<name>A0ABY4WMS9_9BACL</name>
<evidence type="ECO:0000256" key="6">
    <source>
        <dbReference type="SAM" id="Phobius"/>
    </source>
</evidence>
<evidence type="ECO:0000256" key="5">
    <source>
        <dbReference type="ARBA" id="ARBA00023136"/>
    </source>
</evidence>